<keyword evidence="2" id="KW-1185">Reference proteome</keyword>
<evidence type="ECO:0000313" key="1">
    <source>
        <dbReference type="EMBL" id="OWK34237.1"/>
    </source>
</evidence>
<dbReference type="Proteomes" id="UP000214646">
    <property type="component" value="Unassembled WGS sequence"/>
</dbReference>
<accession>A0A225DDP5</accession>
<protein>
    <submittedName>
        <fullName evidence="1">Uncharacterized protein</fullName>
    </submittedName>
</protein>
<dbReference type="RefSeq" id="WP_088260536.1">
    <property type="nucleotide sequence ID" value="NZ_NIDE01000020.1"/>
</dbReference>
<gene>
    <name evidence="1" type="ORF">FRUB_10208</name>
</gene>
<sequence length="137" mass="15309">MSARQSANYTHQPGDTRPPFHVAVMAEPGLTIDAGTLYRRLIILLRDKRQTHRINFHTIFGEPLSATLSEVAERFNDRPSATACAARGYWPGHMKSAVRVLSLVNAAVWFCEAETDGARWLVDVGRRVGVPVRIVRL</sequence>
<organism evidence="1 2">
    <name type="scientific">Fimbriiglobus ruber</name>
    <dbReference type="NCBI Taxonomy" id="1908690"/>
    <lineage>
        <taxon>Bacteria</taxon>
        <taxon>Pseudomonadati</taxon>
        <taxon>Planctomycetota</taxon>
        <taxon>Planctomycetia</taxon>
        <taxon>Gemmatales</taxon>
        <taxon>Gemmataceae</taxon>
        <taxon>Fimbriiglobus</taxon>
    </lineage>
</organism>
<proteinExistence type="predicted"/>
<evidence type="ECO:0000313" key="2">
    <source>
        <dbReference type="Proteomes" id="UP000214646"/>
    </source>
</evidence>
<name>A0A225DDP5_9BACT</name>
<reference evidence="2" key="1">
    <citation type="submission" date="2017-06" db="EMBL/GenBank/DDBJ databases">
        <title>Genome analysis of Fimbriiglobus ruber SP5, the first member of the order Planctomycetales with confirmed chitinolytic capability.</title>
        <authorList>
            <person name="Ravin N.V."/>
            <person name="Rakitin A.L."/>
            <person name="Ivanova A.A."/>
            <person name="Beletsky A.V."/>
            <person name="Kulichevskaya I.S."/>
            <person name="Mardanov A.V."/>
            <person name="Dedysh S.N."/>
        </authorList>
    </citation>
    <scope>NUCLEOTIDE SEQUENCE [LARGE SCALE GENOMIC DNA]</scope>
    <source>
        <strain evidence="2">SP5</strain>
    </source>
</reference>
<dbReference type="AlphaFoldDB" id="A0A225DDP5"/>
<comment type="caution">
    <text evidence="1">The sequence shown here is derived from an EMBL/GenBank/DDBJ whole genome shotgun (WGS) entry which is preliminary data.</text>
</comment>
<dbReference type="EMBL" id="NIDE01000020">
    <property type="protein sequence ID" value="OWK34237.1"/>
    <property type="molecule type" value="Genomic_DNA"/>
</dbReference>